<evidence type="ECO:0000313" key="4">
    <source>
        <dbReference type="Proteomes" id="UP000590412"/>
    </source>
</evidence>
<proteinExistence type="predicted"/>
<feature type="region of interest" description="Disordered" evidence="1">
    <location>
        <begin position="225"/>
        <end position="315"/>
    </location>
</feature>
<feature type="region of interest" description="Disordered" evidence="1">
    <location>
        <begin position="20"/>
        <end position="91"/>
    </location>
</feature>
<evidence type="ECO:0000256" key="1">
    <source>
        <dbReference type="SAM" id="MobiDB-lite"/>
    </source>
</evidence>
<dbReference type="SUPFAM" id="SSF47459">
    <property type="entry name" value="HLH, helix-loop-helix DNA-binding domain"/>
    <property type="match status" value="1"/>
</dbReference>
<dbReference type="Proteomes" id="UP000590412">
    <property type="component" value="Unassembled WGS sequence"/>
</dbReference>
<gene>
    <name evidence="3" type="ORF">FOB60_002557</name>
</gene>
<dbReference type="Gene3D" id="4.10.280.10">
    <property type="entry name" value="Helix-loop-helix DNA-binding domain"/>
    <property type="match status" value="1"/>
</dbReference>
<sequence length="466" mass="52315">MSFPSPPVLKTTIIQLNKELDSDGNNNNYEILTNNYNNNPSDKSPIGNSDDSMPTSPNLEALGPSKKKRRRSTANIDEEELAKRKHETKQLHSIIEKRRRIKINREFEALKYLIPACRNCNTTPPDQESSSSTKKSSNVGGGSNGNKIDGMYKLTILKSSVEYILYLHHIIQKQQELIKNDSSINLTAAKEFNIDFARIPLDVNQYRNIDVNFNFKTLLKEVQSVEGQIQRRSNEPKMNRPSWTPNHNKILEEEEEESHELGHSGDGDGDDNDNDNDNVISSSRSSSVAPSLPSIPSQTSISATHKPSLPTPDFTPDMAPIFTMLNKYSDHNTERRNRKASYPISPQTFAIRSANPSPFTNPLKSTLSTTTSPSMRNYVNKNNSNINCTNNNTFTLPDPAITPSNSTPRDRVNEESSTETSRNRNTPSTEVQDEVMEDGEEEQLNDRYASKTLLSLRKSSIGNLLN</sequence>
<dbReference type="CDD" id="cd00083">
    <property type="entry name" value="bHLH_SF"/>
    <property type="match status" value="1"/>
</dbReference>
<feature type="compositionally biased region" description="Acidic residues" evidence="1">
    <location>
        <begin position="267"/>
        <end position="276"/>
    </location>
</feature>
<accession>A0A8X7TAL0</accession>
<name>A0A8X7TAL0_CANPA</name>
<organism evidence="3 4">
    <name type="scientific">Candida parapsilosis</name>
    <name type="common">Yeast</name>
    <dbReference type="NCBI Taxonomy" id="5480"/>
    <lineage>
        <taxon>Eukaryota</taxon>
        <taxon>Fungi</taxon>
        <taxon>Dikarya</taxon>
        <taxon>Ascomycota</taxon>
        <taxon>Saccharomycotina</taxon>
        <taxon>Pichiomycetes</taxon>
        <taxon>Debaryomycetaceae</taxon>
        <taxon>Candida/Lodderomyces clade</taxon>
        <taxon>Candida</taxon>
    </lineage>
</organism>
<feature type="compositionally biased region" description="Acidic residues" evidence="1">
    <location>
        <begin position="431"/>
        <end position="442"/>
    </location>
</feature>
<dbReference type="GO" id="GO:0003677">
    <property type="term" value="F:DNA binding"/>
    <property type="evidence" value="ECO:0007669"/>
    <property type="project" value="UniProtKB-KW"/>
</dbReference>
<feature type="compositionally biased region" description="Polar residues" evidence="1">
    <location>
        <begin position="344"/>
        <end position="360"/>
    </location>
</feature>
<feature type="compositionally biased region" description="Polar residues" evidence="1">
    <location>
        <begin position="418"/>
        <end position="430"/>
    </location>
</feature>
<feature type="region of interest" description="Disordered" evidence="1">
    <location>
        <begin position="121"/>
        <end position="145"/>
    </location>
</feature>
<dbReference type="Pfam" id="PF00010">
    <property type="entry name" value="HLH"/>
    <property type="match status" value="1"/>
</dbReference>
<feature type="compositionally biased region" description="Low complexity" evidence="1">
    <location>
        <begin position="362"/>
        <end position="395"/>
    </location>
</feature>
<reference evidence="3" key="1">
    <citation type="submission" date="2020-03" db="EMBL/GenBank/DDBJ databases">
        <title>FDA dAtabase for Regulatory Grade micrObial Sequences (FDA-ARGOS): Supporting development and validation of Infectious Disease Dx tests.</title>
        <authorList>
            <person name="Campos J."/>
            <person name="Goldberg B."/>
            <person name="Tallon L."/>
            <person name="Sadzewicz L."/>
            <person name="Vavikolanu K."/>
            <person name="Mehta A."/>
            <person name="Aluvathingal J."/>
            <person name="Nadendla S."/>
            <person name="Nandy P."/>
            <person name="Geyer C."/>
            <person name="Yan Y."/>
            <person name="Sichtig H."/>
        </authorList>
    </citation>
    <scope>NUCLEOTIDE SEQUENCE [LARGE SCALE GENOMIC DNA]</scope>
    <source>
        <strain evidence="3">FDAARGOS_652</strain>
    </source>
</reference>
<feature type="compositionally biased region" description="Low complexity" evidence="1">
    <location>
        <begin position="25"/>
        <end position="39"/>
    </location>
</feature>
<dbReference type="PROSITE" id="PS50888">
    <property type="entry name" value="BHLH"/>
    <property type="match status" value="1"/>
</dbReference>
<feature type="compositionally biased region" description="Polar residues" evidence="1">
    <location>
        <begin position="40"/>
        <end position="58"/>
    </location>
</feature>
<dbReference type="SMART" id="SM00353">
    <property type="entry name" value="HLH"/>
    <property type="match status" value="1"/>
</dbReference>
<dbReference type="InterPro" id="IPR011598">
    <property type="entry name" value="bHLH_dom"/>
</dbReference>
<protein>
    <submittedName>
        <fullName evidence="3">Helix-loop-helix DNA-binding domain family protein</fullName>
    </submittedName>
</protein>
<feature type="compositionally biased region" description="Low complexity" evidence="1">
    <location>
        <begin position="129"/>
        <end position="138"/>
    </location>
</feature>
<evidence type="ECO:0000313" key="3">
    <source>
        <dbReference type="EMBL" id="KAF6052301.1"/>
    </source>
</evidence>
<dbReference type="GO" id="GO:0046983">
    <property type="term" value="F:protein dimerization activity"/>
    <property type="evidence" value="ECO:0007669"/>
    <property type="project" value="InterPro"/>
</dbReference>
<comment type="caution">
    <text evidence="3">The sequence shown here is derived from an EMBL/GenBank/DDBJ whole genome shotgun (WGS) entry which is preliminary data.</text>
</comment>
<feature type="domain" description="BHLH" evidence="2">
    <location>
        <begin position="87"/>
        <end position="167"/>
    </location>
</feature>
<feature type="region of interest" description="Disordered" evidence="1">
    <location>
        <begin position="331"/>
        <end position="442"/>
    </location>
</feature>
<dbReference type="InterPro" id="IPR036638">
    <property type="entry name" value="HLH_DNA-bd_sf"/>
</dbReference>
<feature type="compositionally biased region" description="Polar residues" evidence="1">
    <location>
        <begin position="294"/>
        <end position="305"/>
    </location>
</feature>
<feature type="compositionally biased region" description="Low complexity" evidence="1">
    <location>
        <begin position="277"/>
        <end position="287"/>
    </location>
</feature>
<dbReference type="AlphaFoldDB" id="A0A8X7TAL0"/>
<keyword evidence="3" id="KW-0238">DNA-binding</keyword>
<dbReference type="EMBL" id="JABWAB010000004">
    <property type="protein sequence ID" value="KAF6052301.1"/>
    <property type="molecule type" value="Genomic_DNA"/>
</dbReference>
<dbReference type="OrthoDB" id="690068at2759"/>
<evidence type="ECO:0000259" key="2">
    <source>
        <dbReference type="PROSITE" id="PS50888"/>
    </source>
</evidence>